<evidence type="ECO:0000313" key="3">
    <source>
        <dbReference type="Proteomes" id="UP000827372"/>
    </source>
</evidence>
<proteinExistence type="predicted"/>
<dbReference type="RefSeq" id="YP_010359194.1">
    <property type="nucleotide sequence ID" value="NC_062770.1"/>
</dbReference>
<feature type="transmembrane region" description="Helical" evidence="1">
    <location>
        <begin position="35"/>
        <end position="56"/>
    </location>
</feature>
<protein>
    <submittedName>
        <fullName evidence="2">Phage holin</fullName>
    </submittedName>
</protein>
<feature type="transmembrane region" description="Helical" evidence="1">
    <location>
        <begin position="12"/>
        <end position="29"/>
    </location>
</feature>
<feature type="transmembrane region" description="Helical" evidence="1">
    <location>
        <begin position="98"/>
        <end position="115"/>
    </location>
</feature>
<accession>A0AAE7V3Z4</accession>
<feature type="transmembrane region" description="Helical" evidence="1">
    <location>
        <begin position="68"/>
        <end position="86"/>
    </location>
</feature>
<dbReference type="Proteomes" id="UP000827372">
    <property type="component" value="Segment"/>
</dbReference>
<keyword evidence="1" id="KW-0472">Membrane</keyword>
<sequence>MKRLFVLSVKYIPTIQLVGMLINNTLYTFDILLPITYLLDFLIGGSLVYIILGYICSITFGFCNWHRIIIAANLANSIIANIAIHANLPVTDIELLSSYYVVAGIFILLAARSHVKETKRNDERKD</sequence>
<evidence type="ECO:0000256" key="1">
    <source>
        <dbReference type="SAM" id="Phobius"/>
    </source>
</evidence>
<keyword evidence="1" id="KW-0812">Transmembrane</keyword>
<dbReference type="KEGG" id="vg:75691535"/>
<gene>
    <name evidence="2" type="primary">gp_16392</name>
</gene>
<dbReference type="GeneID" id="75691535"/>
<keyword evidence="1" id="KW-1133">Transmembrane helix</keyword>
<dbReference type="EMBL" id="MZ130480">
    <property type="protein sequence ID" value="QWM89622.1"/>
    <property type="molecule type" value="Genomic_DNA"/>
</dbReference>
<reference evidence="2 3" key="1">
    <citation type="submission" date="2021-04" db="EMBL/GenBank/DDBJ databases">
        <authorList>
            <person name="Shkoporov A.N."/>
            <person name="Stockdale S.R."/>
            <person name="Guerin E."/>
            <person name="Ross R.P."/>
            <person name="Hill C."/>
        </authorList>
    </citation>
    <scope>NUCLEOTIDE SEQUENCE [LARGE SCALE GENOMIC DNA]</scope>
    <source>
        <strain evidence="3">cr91_1</strain>
    </source>
</reference>
<organism evidence="2 3">
    <name type="scientific">uncultured phage cr91_1</name>
    <dbReference type="NCBI Taxonomy" id="2986403"/>
    <lineage>
        <taxon>Viruses</taxon>
        <taxon>Duplodnaviria</taxon>
        <taxon>Heunggongvirae</taxon>
        <taxon>Uroviricota</taxon>
        <taxon>Caudoviricetes</taxon>
        <taxon>Crassvirales</taxon>
        <taxon>Intestiviridae</taxon>
        <taxon>Crudevirinae</taxon>
        <taxon>Drivevirus</taxon>
        <taxon>Drivevirus gastrointestinalis</taxon>
    </lineage>
</organism>
<keyword evidence="3" id="KW-1185">Reference proteome</keyword>
<evidence type="ECO:0000313" key="2">
    <source>
        <dbReference type="EMBL" id="QWM89622.1"/>
    </source>
</evidence>
<name>A0AAE7V3Z4_9CAUD</name>